<comment type="cofactor">
    <cofactor evidence="1">
        <name>Mg(2+)</name>
        <dbReference type="ChEBI" id="CHEBI:18420"/>
    </cofactor>
</comment>
<feature type="domain" description="tRNA nucleotidyltransferase/poly(A) polymerase RNA and SrmB- binding" evidence="13">
    <location>
        <begin position="164"/>
        <end position="222"/>
    </location>
</feature>
<comment type="caution">
    <text evidence="15">The sequence shown here is derived from an EMBL/GenBank/DDBJ whole genome shotgun (WGS) entry which is preliminary data.</text>
</comment>
<dbReference type="PANTHER" id="PTHR47545:SF2">
    <property type="entry name" value="CC-ADDING TRNA NUCLEOTIDYLTRANSFERASE"/>
    <property type="match status" value="1"/>
</dbReference>
<evidence type="ECO:0000256" key="2">
    <source>
        <dbReference type="ARBA" id="ARBA00007265"/>
    </source>
</evidence>
<reference evidence="15 16" key="1">
    <citation type="submission" date="2020-10" db="EMBL/GenBank/DDBJ databases">
        <authorList>
            <person name="Castelo-Branco R."/>
            <person name="Eusebio N."/>
            <person name="Adriana R."/>
            <person name="Vieira A."/>
            <person name="Brugerolle De Fraissinette N."/>
            <person name="Rezende De Castro R."/>
            <person name="Schneider M.P."/>
            <person name="Vasconcelos V."/>
            <person name="Leao P.N."/>
        </authorList>
    </citation>
    <scope>NUCLEOTIDE SEQUENCE [LARGE SCALE GENOMIC DNA]</scope>
    <source>
        <strain evidence="15 16">LEGE 00031</strain>
    </source>
</reference>
<evidence type="ECO:0000256" key="8">
    <source>
        <dbReference type="ARBA" id="ARBA00022741"/>
    </source>
</evidence>
<dbReference type="InterPro" id="IPR032810">
    <property type="entry name" value="CCA-adding_enz_C"/>
</dbReference>
<name>A0ABR9VS16_9SYNC</name>
<keyword evidence="9" id="KW-0460">Magnesium</keyword>
<keyword evidence="3" id="KW-0820">tRNA-binding</keyword>
<protein>
    <submittedName>
        <fullName evidence="15">CCA tRNA nucleotidyltransferase</fullName>
    </submittedName>
</protein>
<evidence type="ECO:0000259" key="13">
    <source>
        <dbReference type="Pfam" id="PF12627"/>
    </source>
</evidence>
<keyword evidence="10 11" id="KW-0694">RNA-binding</keyword>
<dbReference type="EMBL" id="JADEVV010000024">
    <property type="protein sequence ID" value="MBE9254155.1"/>
    <property type="molecule type" value="Genomic_DNA"/>
</dbReference>
<dbReference type="InterPro" id="IPR002646">
    <property type="entry name" value="PolA_pol_head_dom"/>
</dbReference>
<accession>A0ABR9VS16</accession>
<evidence type="ECO:0000313" key="16">
    <source>
        <dbReference type="Proteomes" id="UP000658720"/>
    </source>
</evidence>
<evidence type="ECO:0000256" key="7">
    <source>
        <dbReference type="ARBA" id="ARBA00022723"/>
    </source>
</evidence>
<dbReference type="Pfam" id="PF01743">
    <property type="entry name" value="PolyA_pol"/>
    <property type="match status" value="1"/>
</dbReference>
<evidence type="ECO:0000256" key="5">
    <source>
        <dbReference type="ARBA" id="ARBA00022694"/>
    </source>
</evidence>
<evidence type="ECO:0000256" key="11">
    <source>
        <dbReference type="RuleBase" id="RU003953"/>
    </source>
</evidence>
<keyword evidence="16" id="KW-1185">Reference proteome</keyword>
<dbReference type="Pfam" id="PF13735">
    <property type="entry name" value="tRNA_NucTran2_2"/>
    <property type="match status" value="1"/>
</dbReference>
<feature type="domain" description="CCA-adding enzyme C-terminal" evidence="14">
    <location>
        <begin position="264"/>
        <end position="408"/>
    </location>
</feature>
<sequence length="417" mass="46518">MLCPVSHLADLRQQVPFDLALLPSQACLVGGAVRDALLGRRREYLDWDFVVPSGAIETASAIASQYRAGFVVLDKARQIARVVFAHGTVDFAQQEGKSLEQDLARRDFTVNAIAYNFQQNRLIDPMAGVGDLQRGELKMVAAVNLADDPLRLLRAYRQAAQLQFALEPATRIVLQQLAPRIKTVAAERVQAEFNYLLGSPRGSQWLLAAWQDGMLSHWFPHANLSSLNAVGCIDLAIAAIKNQLTLLERQQFFQALGKKGIAIAKLASLVCADVKTAEGELQRLKYSRHELRSVQAILQAYPQLSCLETSPTVRQLYFFFAELGKYLPHFVLYALAHCPHDYHSFIFELLAHYLDPGDRLAHPQPLITGKDLIDKLHIKPSPLIGQLLTEIHIAHIEGKISDEQEALMYAENLIDTN</sequence>
<dbReference type="CDD" id="cd05398">
    <property type="entry name" value="NT_ClassII-CCAase"/>
    <property type="match status" value="1"/>
</dbReference>
<keyword evidence="4 11" id="KW-0808">Transferase</keyword>
<dbReference type="Proteomes" id="UP000658720">
    <property type="component" value="Unassembled WGS sequence"/>
</dbReference>
<dbReference type="SUPFAM" id="SSF81301">
    <property type="entry name" value="Nucleotidyltransferase"/>
    <property type="match status" value="1"/>
</dbReference>
<dbReference type="Gene3D" id="3.30.460.10">
    <property type="entry name" value="Beta Polymerase, domain 2"/>
    <property type="match status" value="1"/>
</dbReference>
<evidence type="ECO:0000259" key="14">
    <source>
        <dbReference type="Pfam" id="PF13735"/>
    </source>
</evidence>
<dbReference type="SUPFAM" id="SSF81891">
    <property type="entry name" value="Poly A polymerase C-terminal region-like"/>
    <property type="match status" value="1"/>
</dbReference>
<dbReference type="PANTHER" id="PTHR47545">
    <property type="entry name" value="MULTIFUNCTIONAL CCA PROTEIN"/>
    <property type="match status" value="1"/>
</dbReference>
<dbReference type="InterPro" id="IPR043519">
    <property type="entry name" value="NT_sf"/>
</dbReference>
<keyword evidence="8" id="KW-0547">Nucleotide-binding</keyword>
<evidence type="ECO:0000256" key="4">
    <source>
        <dbReference type="ARBA" id="ARBA00022679"/>
    </source>
</evidence>
<evidence type="ECO:0000256" key="3">
    <source>
        <dbReference type="ARBA" id="ARBA00022555"/>
    </source>
</evidence>
<keyword evidence="5" id="KW-0819">tRNA processing</keyword>
<dbReference type="Pfam" id="PF12627">
    <property type="entry name" value="PolyA_pol_RNAbd"/>
    <property type="match status" value="1"/>
</dbReference>
<proteinExistence type="inferred from homology"/>
<evidence type="ECO:0000259" key="12">
    <source>
        <dbReference type="Pfam" id="PF01743"/>
    </source>
</evidence>
<evidence type="ECO:0000313" key="15">
    <source>
        <dbReference type="EMBL" id="MBE9254155.1"/>
    </source>
</evidence>
<evidence type="ECO:0000256" key="6">
    <source>
        <dbReference type="ARBA" id="ARBA00022695"/>
    </source>
</evidence>
<dbReference type="Gene3D" id="1.10.3090.10">
    <property type="entry name" value="cca-adding enzyme, domain 2"/>
    <property type="match status" value="1"/>
</dbReference>
<dbReference type="InterPro" id="IPR050124">
    <property type="entry name" value="tRNA_CCA-adding_enzyme"/>
</dbReference>
<gene>
    <name evidence="15" type="ORF">IQ217_09945</name>
</gene>
<dbReference type="InterPro" id="IPR032828">
    <property type="entry name" value="PolyA_RNA-bd"/>
</dbReference>
<keyword evidence="7" id="KW-0479">Metal-binding</keyword>
<feature type="domain" description="Poly A polymerase head" evidence="12">
    <location>
        <begin position="28"/>
        <end position="137"/>
    </location>
</feature>
<evidence type="ECO:0000256" key="1">
    <source>
        <dbReference type="ARBA" id="ARBA00001946"/>
    </source>
</evidence>
<organism evidence="15 16">
    <name type="scientific">Synechocystis salina LEGE 00031</name>
    <dbReference type="NCBI Taxonomy" id="1828736"/>
    <lineage>
        <taxon>Bacteria</taxon>
        <taxon>Bacillati</taxon>
        <taxon>Cyanobacteriota</taxon>
        <taxon>Cyanophyceae</taxon>
        <taxon>Synechococcales</taxon>
        <taxon>Merismopediaceae</taxon>
        <taxon>Synechocystis</taxon>
    </lineage>
</organism>
<evidence type="ECO:0000256" key="9">
    <source>
        <dbReference type="ARBA" id="ARBA00022842"/>
    </source>
</evidence>
<comment type="similarity">
    <text evidence="2 11">Belongs to the tRNA nucleotidyltransferase/poly(A) polymerase family.</text>
</comment>
<evidence type="ECO:0000256" key="10">
    <source>
        <dbReference type="ARBA" id="ARBA00022884"/>
    </source>
</evidence>
<keyword evidence="6" id="KW-0548">Nucleotidyltransferase</keyword>